<protein>
    <submittedName>
        <fullName evidence="1">Uncharacterized protein</fullName>
    </submittedName>
</protein>
<reference evidence="1 2" key="1">
    <citation type="submission" date="2017-06" db="EMBL/GenBank/DDBJ databases">
        <title>Ensifer strains isolated from leguminous trees and herbs display diverse denitrification phenotypes with some acting as strong N2O sinks.</title>
        <authorList>
            <person name="Woliy K."/>
            <person name="Mania D."/>
            <person name="Bakken L.R."/>
            <person name="Frostegard A."/>
        </authorList>
    </citation>
    <scope>NUCLEOTIDE SEQUENCE [LARGE SCALE GENOMIC DNA]</scope>
    <source>
        <strain evidence="1 2">AC50a</strain>
    </source>
</reference>
<accession>A0A2J0YY99</accession>
<gene>
    <name evidence="1" type="ORF">CEJ86_22655</name>
</gene>
<dbReference type="Proteomes" id="UP000231987">
    <property type="component" value="Unassembled WGS sequence"/>
</dbReference>
<evidence type="ECO:0000313" key="1">
    <source>
        <dbReference type="EMBL" id="PJR13255.1"/>
    </source>
</evidence>
<dbReference type="AlphaFoldDB" id="A0A2J0YY99"/>
<dbReference type="EMBL" id="NJGD01000011">
    <property type="protein sequence ID" value="PJR13255.1"/>
    <property type="molecule type" value="Genomic_DNA"/>
</dbReference>
<organism evidence="1 2">
    <name type="scientific">Rhizobium meliloti</name>
    <name type="common">Ensifer meliloti</name>
    <name type="synonym">Sinorhizobium meliloti</name>
    <dbReference type="NCBI Taxonomy" id="382"/>
    <lineage>
        <taxon>Bacteria</taxon>
        <taxon>Pseudomonadati</taxon>
        <taxon>Pseudomonadota</taxon>
        <taxon>Alphaproteobacteria</taxon>
        <taxon>Hyphomicrobiales</taxon>
        <taxon>Rhizobiaceae</taxon>
        <taxon>Sinorhizobium/Ensifer group</taxon>
        <taxon>Sinorhizobium</taxon>
    </lineage>
</organism>
<proteinExistence type="predicted"/>
<comment type="caution">
    <text evidence="1">The sequence shown here is derived from an EMBL/GenBank/DDBJ whole genome shotgun (WGS) entry which is preliminary data.</text>
</comment>
<name>A0A2J0YY99_RHIML</name>
<evidence type="ECO:0000313" key="2">
    <source>
        <dbReference type="Proteomes" id="UP000231987"/>
    </source>
</evidence>
<dbReference type="RefSeq" id="WP_026168753.1">
    <property type="nucleotide sequence ID" value="NZ_CP141214.1"/>
</dbReference>
<sequence length="88" mass="9922">MDVQKAGMARLLLAVPDVRDSAWMIHDLTFLKLCEVYEHACLRRDVLRCAASKDDAALLKSEEECTSLEAAAIAYIRERQKFSGLGRH</sequence>